<comment type="similarity">
    <text evidence="2 8">Belongs to the universal ribosomal protein uS3 family.</text>
</comment>
<dbReference type="InterPro" id="IPR009019">
    <property type="entry name" value="KH_sf_prok-type"/>
</dbReference>
<organism evidence="10">
    <name type="scientific">Chlorella variabilis</name>
    <name type="common">Green alga</name>
    <dbReference type="NCBI Taxonomy" id="554065"/>
    <lineage>
        <taxon>Eukaryota</taxon>
        <taxon>Viridiplantae</taxon>
        <taxon>Chlorophyta</taxon>
        <taxon>core chlorophytes</taxon>
        <taxon>Trebouxiophyceae</taxon>
        <taxon>Chlorellales</taxon>
        <taxon>Chlorellaceae</taxon>
        <taxon>Chlorella clade</taxon>
        <taxon>Chlorella</taxon>
    </lineage>
</organism>
<dbReference type="EMBL" id="KP271968">
    <property type="protein sequence ID" value="AJP09413.1"/>
    <property type="molecule type" value="Genomic_DNA"/>
</dbReference>
<dbReference type="InterPro" id="IPR044954">
    <property type="entry name" value="Ribosomal_uS3m_plant"/>
</dbReference>
<dbReference type="EMBL" id="KM252919">
    <property type="protein sequence ID" value="AIU38954.1"/>
    <property type="molecule type" value="Genomic_DNA"/>
</dbReference>
<name>A0A097P5V7_CHLVA</name>
<dbReference type="GO" id="GO:0005739">
    <property type="term" value="C:mitochondrion"/>
    <property type="evidence" value="ECO:0007669"/>
    <property type="project" value="UniProtKB-SubCell"/>
</dbReference>
<evidence type="ECO:0000256" key="7">
    <source>
        <dbReference type="ARBA" id="ARBA00035414"/>
    </source>
</evidence>
<keyword evidence="4 10" id="KW-0496">Mitochondrion</keyword>
<geneLocation type="mitochondrion" evidence="10"/>
<evidence type="ECO:0000313" key="10">
    <source>
        <dbReference type="EMBL" id="AIU38954.1"/>
    </source>
</evidence>
<dbReference type="KEGG" id="cvr:OJ20_p30"/>
<reference evidence="11" key="2">
    <citation type="journal article" date="2015" name="Mitochondrial DNA">
        <title>Complete sequence and characterization of mitochondrial and chloroplast genome of Chlorella variabilis NC64A.</title>
        <authorList>
            <person name="Orsini M."/>
            <person name="Costelli C."/>
            <person name="Malavasi V."/>
            <person name="Cusano R."/>
            <person name="Concas A."/>
            <person name="Angius A."/>
            <person name="Cao G."/>
        </authorList>
    </citation>
    <scope>NUCLEOTIDE SEQUENCE</scope>
    <source>
        <strain evidence="11">Cvariabilis2014</strain>
    </source>
</reference>
<dbReference type="InterPro" id="IPR001351">
    <property type="entry name" value="Ribosomal_uS3_C"/>
</dbReference>
<evidence type="ECO:0000259" key="9">
    <source>
        <dbReference type="Pfam" id="PF00189"/>
    </source>
</evidence>
<keyword evidence="5 8" id="KW-0687">Ribonucleoprotein</keyword>
<dbReference type="SUPFAM" id="SSF54821">
    <property type="entry name" value="Ribosomal protein S3 C-terminal domain"/>
    <property type="match status" value="1"/>
</dbReference>
<dbReference type="GeneID" id="21011961"/>
<evidence type="ECO:0000256" key="2">
    <source>
        <dbReference type="ARBA" id="ARBA00010761"/>
    </source>
</evidence>
<evidence type="ECO:0000256" key="1">
    <source>
        <dbReference type="ARBA" id="ARBA00004173"/>
    </source>
</evidence>
<dbReference type="GO" id="GO:0003735">
    <property type="term" value="F:structural constituent of ribosome"/>
    <property type="evidence" value="ECO:0007669"/>
    <property type="project" value="InterPro"/>
</dbReference>
<dbReference type="PANTHER" id="PTHR35928">
    <property type="entry name" value="RIBOSOMAL PROTEIN S3, MITOCHONDRIAL"/>
    <property type="match status" value="1"/>
</dbReference>
<keyword evidence="3 8" id="KW-0689">Ribosomal protein</keyword>
<sequence>MGQKINPISLRLHSTNRHFDSCWYSNYFYKNLITKDIFLQQYFNNFLKLLKLPTGRYSIQHLQKKTQVYNFLCYPKFTREWRSKIFGLKKKKNSFKKTRYFLKTKAEFKKKVKKHTKLNSFYTTLNQLALHKIQKKITSFQNFRLWSTLLKKSRLKKNTFFYKIEPIMYQPPLILNVSNLLQNTKMFSNLNNLRKDQKGQMNHLIFPVNYLLINTVKKLNTSFSNNNQLIKKNQFISFPNYSNFFPFFIKKWNKPFISFPNYSNLEPFDKFGTQLSKGSPFLLQKLKKQNLKSHKNNDQRVELLFKEQLTNSNLLFLQNLFIYKTLKTNLKVKKNVNFLDQKKTYSNLVTSEKIMKFKPFVPFPNFSNSSNFFPFGSFFGKKRTNKFGNKLKNGVNGLNIKSLSAFNTLNLKYKNYLESSLSSLYNLEMDLIPFKVKNDWQNANYLADEITYFLEKRIPFRRLKGKILRQLSKIPEIRGIRILCSGRVGGKSKKAQRSKTECIKYGQTSLQVFSSKIDFSAKTAFTSFGSVGVKVWICYN</sequence>
<dbReference type="GO" id="GO:1990904">
    <property type="term" value="C:ribonucleoprotein complex"/>
    <property type="evidence" value="ECO:0007669"/>
    <property type="project" value="UniProtKB-KW"/>
</dbReference>
<dbReference type="GO" id="GO:0006412">
    <property type="term" value="P:translation"/>
    <property type="evidence" value="ECO:0007669"/>
    <property type="project" value="InterPro"/>
</dbReference>
<dbReference type="Gene3D" id="3.30.1140.32">
    <property type="entry name" value="Ribosomal protein S3, C-terminal domain"/>
    <property type="match status" value="1"/>
</dbReference>
<dbReference type="InterPro" id="IPR018280">
    <property type="entry name" value="Ribosomal_uS3_CS"/>
</dbReference>
<dbReference type="SUPFAM" id="SSF54814">
    <property type="entry name" value="Prokaryotic type KH domain (KH-domain type II)"/>
    <property type="match status" value="1"/>
</dbReference>
<evidence type="ECO:0000256" key="4">
    <source>
        <dbReference type="ARBA" id="ARBA00023128"/>
    </source>
</evidence>
<dbReference type="Pfam" id="PF00189">
    <property type="entry name" value="Ribosomal_S3_C"/>
    <property type="match status" value="1"/>
</dbReference>
<comment type="subcellular location">
    <subcellularLocation>
        <location evidence="1">Mitochondrion</location>
    </subcellularLocation>
</comment>
<evidence type="ECO:0000256" key="6">
    <source>
        <dbReference type="ARBA" id="ARBA00035157"/>
    </source>
</evidence>
<dbReference type="PROSITE" id="PS00548">
    <property type="entry name" value="RIBOSOMAL_S3"/>
    <property type="match status" value="1"/>
</dbReference>
<reference evidence="10" key="1">
    <citation type="submission" date="2014-07" db="EMBL/GenBank/DDBJ databases">
        <title>Chlorella variabilis NC64A complete mitochondrial genome.</title>
        <authorList>
            <person name="Fan W."/>
            <person name="Mower J.P."/>
        </authorList>
    </citation>
    <scope>NUCLEOTIDE SEQUENCE</scope>
    <source>
        <strain evidence="10">NC64A</strain>
    </source>
</reference>
<evidence type="ECO:0000256" key="3">
    <source>
        <dbReference type="ARBA" id="ARBA00022980"/>
    </source>
</evidence>
<dbReference type="GO" id="GO:0005840">
    <property type="term" value="C:ribosome"/>
    <property type="evidence" value="ECO:0007669"/>
    <property type="project" value="UniProtKB-KW"/>
</dbReference>
<dbReference type="AlphaFoldDB" id="A0A097P5V7"/>
<evidence type="ECO:0000313" key="11">
    <source>
        <dbReference type="EMBL" id="AJP09413.1"/>
    </source>
</evidence>
<dbReference type="PANTHER" id="PTHR35928:SF2">
    <property type="entry name" value="SMALL RIBOSOMAL SUBUNIT PROTEIN US3M"/>
    <property type="match status" value="1"/>
</dbReference>
<accession>A0A097P5V7</accession>
<proteinExistence type="inferred from homology"/>
<dbReference type="InterPro" id="IPR036419">
    <property type="entry name" value="Ribosomal_S3_C_sf"/>
</dbReference>
<dbReference type="RefSeq" id="YP_009094911.1">
    <property type="nucleotide sequence ID" value="NC_025413.1"/>
</dbReference>
<feature type="domain" description="Small ribosomal subunit protein uS3 C-terminal" evidence="9">
    <location>
        <begin position="450"/>
        <end position="537"/>
    </location>
</feature>
<gene>
    <name evidence="10" type="primary">rps3</name>
    <name evidence="11" type="ORF">cvarmt_00004</name>
</gene>
<protein>
    <recommendedName>
        <fullName evidence="6">Small ribosomal subunit protein uS3m</fullName>
    </recommendedName>
    <alternativeName>
        <fullName evidence="7">Ribosomal protein S3, mitochondrial</fullName>
    </alternativeName>
</protein>
<evidence type="ECO:0000256" key="5">
    <source>
        <dbReference type="ARBA" id="ARBA00023274"/>
    </source>
</evidence>
<evidence type="ECO:0000256" key="8">
    <source>
        <dbReference type="RuleBase" id="RU003624"/>
    </source>
</evidence>
<dbReference type="GO" id="GO:0003723">
    <property type="term" value="F:RNA binding"/>
    <property type="evidence" value="ECO:0007669"/>
    <property type="project" value="InterPro"/>
</dbReference>